<feature type="domain" description="AMP-dependent synthetase/ligase" evidence="3">
    <location>
        <begin position="39"/>
        <end position="300"/>
    </location>
</feature>
<dbReference type="SUPFAM" id="SSF56801">
    <property type="entry name" value="Acetyl-CoA synthetase-like"/>
    <property type="match status" value="1"/>
</dbReference>
<evidence type="ECO:0000259" key="4">
    <source>
        <dbReference type="Pfam" id="PF13193"/>
    </source>
</evidence>
<gene>
    <name evidence="5" type="ORF">A4R43_40755</name>
</gene>
<name>A0A344LIX4_9PSEU</name>
<dbReference type="GO" id="GO:0006631">
    <property type="term" value="P:fatty acid metabolic process"/>
    <property type="evidence" value="ECO:0007669"/>
    <property type="project" value="TreeGrafter"/>
</dbReference>
<keyword evidence="6" id="KW-1185">Reference proteome</keyword>
<evidence type="ECO:0000313" key="5">
    <source>
        <dbReference type="EMBL" id="AXB47998.1"/>
    </source>
</evidence>
<sequence length="476" mass="50460">MTEWVSNSGLRLRDLVPADCRAEWVRRGFCPDRDLFSLFTAHAEAHPRRAAVIDSRGVLDYAGLLALTGRAAAGLHRAGFGQRDVIAIHLPNGRDAVAVELAAYALGAVALPIPLSSRARDLRALLERSRARGLITAVPYGSGSWPRPEVHPEHPARLLVSTGSEATPKLVAYSHNAFAGGRANYVRALGADRNLVLVPLASSFGSCGVPVGIAALGTTLIVQDSFDAAGAVRALTAHRPTHVFAVPTMLGRMAAIPADPAEDLSDLDVLVSSGAALPERVRLAAEARFGRPVRTVYGSSDGVNCRDGVPDPAVTSIRIVGGEIQARGPMSPLCYAGAPELDARYRTPDGWVRTGDRGRFDAGGRLHVLGRLRQVVIRGGYNISPAEVEGELGAHPEIAEVACVGVPDDDLGERLCACVVPRGPGLTLAGLTGFLEARGLERRKLPESLVLLPELPLGPTGKICRKSLVSLVRERW</sequence>
<feature type="domain" description="AMP-binding enzyme C-terminal" evidence="4">
    <location>
        <begin position="387"/>
        <end position="462"/>
    </location>
</feature>
<dbReference type="AlphaFoldDB" id="A0A344LIX4"/>
<dbReference type="GO" id="GO:0031956">
    <property type="term" value="F:medium-chain fatty acid-CoA ligase activity"/>
    <property type="evidence" value="ECO:0007669"/>
    <property type="project" value="TreeGrafter"/>
</dbReference>
<organism evidence="5 6">
    <name type="scientific">Amycolatopsis albispora</name>
    <dbReference type="NCBI Taxonomy" id="1804986"/>
    <lineage>
        <taxon>Bacteria</taxon>
        <taxon>Bacillati</taxon>
        <taxon>Actinomycetota</taxon>
        <taxon>Actinomycetes</taxon>
        <taxon>Pseudonocardiales</taxon>
        <taxon>Pseudonocardiaceae</taxon>
        <taxon>Amycolatopsis</taxon>
    </lineage>
</organism>
<dbReference type="InterPro" id="IPR000873">
    <property type="entry name" value="AMP-dep_synth/lig_dom"/>
</dbReference>
<dbReference type="Gene3D" id="3.30.300.30">
    <property type="match status" value="1"/>
</dbReference>
<evidence type="ECO:0000256" key="2">
    <source>
        <dbReference type="ARBA" id="ARBA00022598"/>
    </source>
</evidence>
<dbReference type="InterPro" id="IPR042099">
    <property type="entry name" value="ANL_N_sf"/>
</dbReference>
<dbReference type="KEGG" id="aab:A4R43_40755"/>
<dbReference type="InterPro" id="IPR025110">
    <property type="entry name" value="AMP-bd_C"/>
</dbReference>
<dbReference type="RefSeq" id="WP_205215179.1">
    <property type="nucleotide sequence ID" value="NZ_CP015163.1"/>
</dbReference>
<evidence type="ECO:0000256" key="1">
    <source>
        <dbReference type="ARBA" id="ARBA00006432"/>
    </source>
</evidence>
<dbReference type="PANTHER" id="PTHR43201:SF5">
    <property type="entry name" value="MEDIUM-CHAIN ACYL-COA LIGASE ACSF2, MITOCHONDRIAL"/>
    <property type="match status" value="1"/>
</dbReference>
<dbReference type="InterPro" id="IPR045851">
    <property type="entry name" value="AMP-bd_C_sf"/>
</dbReference>
<proteinExistence type="inferred from homology"/>
<dbReference type="Pfam" id="PF13193">
    <property type="entry name" value="AMP-binding_C"/>
    <property type="match status" value="1"/>
</dbReference>
<dbReference type="PANTHER" id="PTHR43201">
    <property type="entry name" value="ACYL-COA SYNTHETASE"/>
    <property type="match status" value="1"/>
</dbReference>
<protein>
    <submittedName>
        <fullName evidence="5">AMP-dependent synthetase</fullName>
    </submittedName>
</protein>
<dbReference type="EMBL" id="CP015163">
    <property type="protein sequence ID" value="AXB47998.1"/>
    <property type="molecule type" value="Genomic_DNA"/>
</dbReference>
<dbReference type="Proteomes" id="UP000250434">
    <property type="component" value="Chromosome"/>
</dbReference>
<keyword evidence="2" id="KW-0436">Ligase</keyword>
<reference evidence="5 6" key="1">
    <citation type="submission" date="2016-04" db="EMBL/GenBank/DDBJ databases">
        <title>Complete genome sequence and analysis of deep-sea sediment isolate, Amycolatopsis sp. WP1.</title>
        <authorList>
            <person name="Wang H."/>
            <person name="Chen S."/>
            <person name="Wu Q."/>
        </authorList>
    </citation>
    <scope>NUCLEOTIDE SEQUENCE [LARGE SCALE GENOMIC DNA]</scope>
    <source>
        <strain evidence="5 6">WP1</strain>
    </source>
</reference>
<evidence type="ECO:0000313" key="6">
    <source>
        <dbReference type="Proteomes" id="UP000250434"/>
    </source>
</evidence>
<evidence type="ECO:0000259" key="3">
    <source>
        <dbReference type="Pfam" id="PF00501"/>
    </source>
</evidence>
<comment type="similarity">
    <text evidence="1">Belongs to the ATP-dependent AMP-binding enzyme family.</text>
</comment>
<dbReference type="Pfam" id="PF00501">
    <property type="entry name" value="AMP-binding"/>
    <property type="match status" value="1"/>
</dbReference>
<accession>A0A344LIX4</accession>
<dbReference type="Gene3D" id="3.40.50.12780">
    <property type="entry name" value="N-terminal domain of ligase-like"/>
    <property type="match status" value="1"/>
</dbReference>